<dbReference type="PANTHER" id="PTHR38097">
    <property type="match status" value="1"/>
</dbReference>
<proteinExistence type="inferred from homology"/>
<dbReference type="SMART" id="SM00528">
    <property type="entry name" value="HNS"/>
    <property type="match status" value="1"/>
</dbReference>
<evidence type="ECO:0000256" key="3">
    <source>
        <dbReference type="ARBA" id="ARBA00022490"/>
    </source>
</evidence>
<accession>I2B682</accession>
<dbReference type="GO" id="GO:0030527">
    <property type="term" value="F:structural constituent of chromatin"/>
    <property type="evidence" value="ECO:0007669"/>
    <property type="project" value="InterPro"/>
</dbReference>
<keyword evidence="10" id="KW-1185">Reference proteome</keyword>
<dbReference type="GO" id="GO:0000976">
    <property type="term" value="F:transcription cis-regulatory region binding"/>
    <property type="evidence" value="ECO:0007669"/>
    <property type="project" value="TreeGrafter"/>
</dbReference>
<dbReference type="HOGENOM" id="CLU_117503_0_0_6"/>
<dbReference type="GO" id="GO:0009295">
    <property type="term" value="C:nucleoid"/>
    <property type="evidence" value="ECO:0007669"/>
    <property type="project" value="UniProtKB-SubCell"/>
</dbReference>
<keyword evidence="3" id="KW-0963">Cytoplasm</keyword>
<dbReference type="GO" id="GO:0032993">
    <property type="term" value="C:protein-DNA complex"/>
    <property type="evidence" value="ECO:0007669"/>
    <property type="project" value="TreeGrafter"/>
</dbReference>
<evidence type="ECO:0000256" key="4">
    <source>
        <dbReference type="ARBA" id="ARBA00023125"/>
    </source>
</evidence>
<evidence type="ECO:0000256" key="7">
    <source>
        <dbReference type="SAM" id="MobiDB-lite"/>
    </source>
</evidence>
<dbReference type="InterPro" id="IPR054180">
    <property type="entry name" value="H-NS-like_N"/>
</dbReference>
<keyword evidence="4 5" id="KW-0238">DNA-binding</keyword>
<dbReference type="STRING" id="630626.EBL_c09210"/>
<sequence>MSQALQALNNIRTLRAHSRDFSIDVLAEMLEKLRIVTEEKRQEQLAAQQARREHEEKLSTWLELMESDGISPRDLIVSADEKAPKKNKPRAPKYRYQDASGEEKTWTGQGRMPKPIAQAVAAGKSLDDFLL</sequence>
<dbReference type="Pfam" id="PF00816">
    <property type="entry name" value="Histone_HNS"/>
    <property type="match status" value="1"/>
</dbReference>
<dbReference type="EMBL" id="CP001560">
    <property type="protein sequence ID" value="AFJ46036.1"/>
    <property type="molecule type" value="Genomic_DNA"/>
</dbReference>
<dbReference type="AlphaFoldDB" id="I2B682"/>
<dbReference type="GO" id="GO:0003680">
    <property type="term" value="F:minor groove of adenine-thymine-rich DNA binding"/>
    <property type="evidence" value="ECO:0007669"/>
    <property type="project" value="TreeGrafter"/>
</dbReference>
<dbReference type="InterPro" id="IPR037150">
    <property type="entry name" value="H-NS_C_dom_sf"/>
</dbReference>
<dbReference type="GO" id="GO:0001217">
    <property type="term" value="F:DNA-binding transcription repressor activity"/>
    <property type="evidence" value="ECO:0007669"/>
    <property type="project" value="TreeGrafter"/>
</dbReference>
<evidence type="ECO:0000313" key="9">
    <source>
        <dbReference type="EMBL" id="AFJ46036.1"/>
    </source>
</evidence>
<dbReference type="PATRIC" id="fig|630626.3.peg.894"/>
<evidence type="ECO:0000256" key="1">
    <source>
        <dbReference type="ARBA" id="ARBA00004453"/>
    </source>
</evidence>
<dbReference type="GO" id="GO:0003681">
    <property type="term" value="F:bent DNA binding"/>
    <property type="evidence" value="ECO:0007669"/>
    <property type="project" value="TreeGrafter"/>
</dbReference>
<reference evidence="9 10" key="1">
    <citation type="journal article" date="2012" name="J. Bacteriol.">
        <title>Complete genome sequence of the B12-producing Shimwellia blattae strain DSM 4481, isolated from a cockroach.</title>
        <authorList>
            <person name="Brzuszkiewicz E."/>
            <person name="Waschkowitz T."/>
            <person name="Wiezer A."/>
            <person name="Daniel R."/>
        </authorList>
    </citation>
    <scope>NUCLEOTIDE SEQUENCE [LARGE SCALE GENOMIC DNA]</scope>
    <source>
        <strain evidence="10">ATCC 29907 / DSM 4481 / JCM 1650 / NBRC 105725 / CDC 9005-74</strain>
    </source>
</reference>
<dbReference type="PIRSF" id="PIRSF002096">
    <property type="entry name" value="HnS"/>
    <property type="match status" value="1"/>
</dbReference>
<organism evidence="9 10">
    <name type="scientific">Shimwellia blattae (strain ATCC 29907 / DSM 4481 / JCM 1650 / NBRC 105725 / CDC 9005-74)</name>
    <name type="common">Escherichia blattae</name>
    <dbReference type="NCBI Taxonomy" id="630626"/>
    <lineage>
        <taxon>Bacteria</taxon>
        <taxon>Pseudomonadati</taxon>
        <taxon>Pseudomonadota</taxon>
        <taxon>Gammaproteobacteria</taxon>
        <taxon>Enterobacterales</taxon>
        <taxon>Enterobacteriaceae</taxon>
        <taxon>Shimwellia</taxon>
    </lineage>
</organism>
<dbReference type="RefSeq" id="WP_002444377.1">
    <property type="nucleotide sequence ID" value="NC_017910.1"/>
</dbReference>
<dbReference type="Gene3D" id="1.10.287.1050">
    <property type="entry name" value="H-NS histone-like proteins"/>
    <property type="match status" value="1"/>
</dbReference>
<dbReference type="OrthoDB" id="6088948at2"/>
<dbReference type="InterPro" id="IPR027444">
    <property type="entry name" value="H-NS_C_dom"/>
</dbReference>
<feature type="region of interest" description="Disordered" evidence="7">
    <location>
        <begin position="73"/>
        <end position="112"/>
    </location>
</feature>
<dbReference type="eggNOG" id="COG2916">
    <property type="taxonomic scope" value="Bacteria"/>
</dbReference>
<feature type="domain" description="DNA-binding protein H-NS-like C-terminal" evidence="8">
    <location>
        <begin position="84"/>
        <end position="131"/>
    </location>
</feature>
<comment type="subcellular location">
    <subcellularLocation>
        <location evidence="1">Cytoplasm</location>
        <location evidence="1">Nucleoid</location>
    </subcellularLocation>
</comment>
<dbReference type="InterPro" id="IPR027454">
    <property type="entry name" value="Histone_HNS_N"/>
</dbReference>
<dbReference type="Proteomes" id="UP000001955">
    <property type="component" value="Chromosome"/>
</dbReference>
<dbReference type="GO" id="GO:0046983">
    <property type="term" value="F:protein dimerization activity"/>
    <property type="evidence" value="ECO:0007669"/>
    <property type="project" value="InterPro"/>
</dbReference>
<dbReference type="Gene3D" id="4.10.430.10">
    <property type="entry name" value="Histone-like protein H-NS, C-terminal domain"/>
    <property type="match status" value="1"/>
</dbReference>
<dbReference type="InterPro" id="IPR001801">
    <property type="entry name" value="Histone_HNS"/>
</dbReference>
<evidence type="ECO:0000313" key="10">
    <source>
        <dbReference type="Proteomes" id="UP000001955"/>
    </source>
</evidence>
<dbReference type="GO" id="GO:0005829">
    <property type="term" value="C:cytosol"/>
    <property type="evidence" value="ECO:0007669"/>
    <property type="project" value="TreeGrafter"/>
</dbReference>
<dbReference type="KEGG" id="ebt:EBL_c09210"/>
<name>I2B682_SHIBC</name>
<gene>
    <name evidence="9" type="primary">stpA</name>
    <name evidence="9" type="ordered locus">EBL_c09210</name>
</gene>
<dbReference type="Pfam" id="PF22470">
    <property type="entry name" value="Histone_HNS_N"/>
    <property type="match status" value="1"/>
</dbReference>
<protein>
    <recommendedName>
        <fullName evidence="5">DNA-binding protein</fullName>
    </recommendedName>
</protein>
<evidence type="ECO:0000256" key="2">
    <source>
        <dbReference type="ARBA" id="ARBA00010610"/>
    </source>
</evidence>
<comment type="similarity">
    <text evidence="2 5">Belongs to the histone-like protein H-NS family.</text>
</comment>
<dbReference type="PANTHER" id="PTHR38097:SF2">
    <property type="entry name" value="DNA-BINDING PROTEIN STPA"/>
    <property type="match status" value="1"/>
</dbReference>
<evidence type="ECO:0000259" key="8">
    <source>
        <dbReference type="SMART" id="SM00528"/>
    </source>
</evidence>
<accession>K6UW16</accession>
<feature type="DNA-binding region" evidence="6">
    <location>
        <begin position="109"/>
        <end position="114"/>
    </location>
</feature>
<evidence type="ECO:0000256" key="6">
    <source>
        <dbReference type="PIRSR" id="PIRSR002096-1"/>
    </source>
</evidence>
<dbReference type="SUPFAM" id="SSF81273">
    <property type="entry name" value="H-NS histone-like proteins"/>
    <property type="match status" value="2"/>
</dbReference>
<evidence type="ECO:0000256" key="5">
    <source>
        <dbReference type="PIRNR" id="PIRNR002096"/>
    </source>
</evidence>